<dbReference type="SUPFAM" id="SSF49879">
    <property type="entry name" value="SMAD/FHA domain"/>
    <property type="match status" value="1"/>
</dbReference>
<dbReference type="Gene3D" id="2.60.200.20">
    <property type="match status" value="1"/>
</dbReference>
<dbReference type="Proteomes" id="UP000182229">
    <property type="component" value="Unassembled WGS sequence"/>
</dbReference>
<dbReference type="RefSeq" id="WP_071897099.1">
    <property type="nucleotide sequence ID" value="NZ_MPIN01000002.1"/>
</dbReference>
<dbReference type="STRING" id="83449.BON30_06820"/>
<keyword evidence="3" id="KW-1185">Reference proteome</keyword>
<sequence length="109" mass="11778">MGFSVVFIRSEPGFGGDTPMPLGTKTQVPAGVTVFLGRSTDAQIHMPDGTVARLHALLAVMPDKLRLLVVDLGSTNGIHAGGEQRQVTLLASGEEFRIANRYWFRVVLD</sequence>
<accession>A0A1L9BEK1</accession>
<dbReference type="AlphaFoldDB" id="A0A1L9BEK1"/>
<reference evidence="2 3" key="2">
    <citation type="submission" date="2016-12" db="EMBL/GenBank/DDBJ databases">
        <title>Draft Genome Sequence of Cystobacter ferrugineus Strain Cbfe23.</title>
        <authorList>
            <person name="Akbar S."/>
            <person name="Dowd S.E."/>
            <person name="Stevens D.C."/>
        </authorList>
    </citation>
    <scope>NUCLEOTIDE SEQUENCE [LARGE SCALE GENOMIC DNA]</scope>
    <source>
        <strain evidence="2 3">Cbfe23</strain>
    </source>
</reference>
<gene>
    <name evidence="2" type="ORF">BON30_06820</name>
</gene>
<evidence type="ECO:0000313" key="3">
    <source>
        <dbReference type="Proteomes" id="UP000182229"/>
    </source>
</evidence>
<comment type="caution">
    <text evidence="2">The sequence shown here is derived from an EMBL/GenBank/DDBJ whole genome shotgun (WGS) entry which is preliminary data.</text>
</comment>
<organism evidence="2 3">
    <name type="scientific">Cystobacter ferrugineus</name>
    <dbReference type="NCBI Taxonomy" id="83449"/>
    <lineage>
        <taxon>Bacteria</taxon>
        <taxon>Pseudomonadati</taxon>
        <taxon>Myxococcota</taxon>
        <taxon>Myxococcia</taxon>
        <taxon>Myxococcales</taxon>
        <taxon>Cystobacterineae</taxon>
        <taxon>Archangiaceae</taxon>
        <taxon>Cystobacter</taxon>
    </lineage>
</organism>
<protein>
    <recommendedName>
        <fullName evidence="1">FHA domain-containing protein</fullName>
    </recommendedName>
</protein>
<proteinExistence type="predicted"/>
<dbReference type="InterPro" id="IPR008984">
    <property type="entry name" value="SMAD_FHA_dom_sf"/>
</dbReference>
<evidence type="ECO:0000313" key="2">
    <source>
        <dbReference type="EMBL" id="OJH40655.1"/>
    </source>
</evidence>
<dbReference type="InterPro" id="IPR000253">
    <property type="entry name" value="FHA_dom"/>
</dbReference>
<dbReference type="PROSITE" id="PS50006">
    <property type="entry name" value="FHA_DOMAIN"/>
    <property type="match status" value="1"/>
</dbReference>
<feature type="domain" description="FHA" evidence="1">
    <location>
        <begin position="34"/>
        <end position="85"/>
    </location>
</feature>
<evidence type="ECO:0000259" key="1">
    <source>
        <dbReference type="PROSITE" id="PS50006"/>
    </source>
</evidence>
<dbReference type="Pfam" id="PF00498">
    <property type="entry name" value="FHA"/>
    <property type="match status" value="1"/>
</dbReference>
<name>A0A1L9BEK1_9BACT</name>
<dbReference type="EMBL" id="MPIN01000002">
    <property type="protein sequence ID" value="OJH40655.1"/>
    <property type="molecule type" value="Genomic_DNA"/>
</dbReference>
<reference evidence="3" key="1">
    <citation type="submission" date="2016-11" db="EMBL/GenBank/DDBJ databases">
        <authorList>
            <person name="Shukria A."/>
            <person name="Stevens D.C."/>
        </authorList>
    </citation>
    <scope>NUCLEOTIDE SEQUENCE [LARGE SCALE GENOMIC DNA]</scope>
    <source>
        <strain evidence="3">Cbfe23</strain>
    </source>
</reference>